<accession>A0ABS0U8C1</accession>
<protein>
    <recommendedName>
        <fullName evidence="3">Transposase</fullName>
    </recommendedName>
</protein>
<dbReference type="RefSeq" id="WP_198690899.1">
    <property type="nucleotide sequence ID" value="NZ_CAWPUD010000055.1"/>
</dbReference>
<sequence>MTEQRRQMVDINDVIVRTVVHIDDGRDYTQQIIHHMKRNFYIHEGICPPRPPVPKVAGVKITPVKKGRNKRGKE</sequence>
<proteinExistence type="predicted"/>
<dbReference type="Proteomes" id="UP000696184">
    <property type="component" value="Unassembled WGS sequence"/>
</dbReference>
<evidence type="ECO:0000313" key="2">
    <source>
        <dbReference type="Proteomes" id="UP000696184"/>
    </source>
</evidence>
<name>A0ABS0U8C1_9GAMM</name>
<gene>
    <name evidence="1" type="ORF">H8A87_15800</name>
</gene>
<reference evidence="1 2" key="1">
    <citation type="submission" date="2020-08" db="EMBL/GenBank/DDBJ databases">
        <title>Description of Xenorhabdus lircayensis sp. nov., the symbiotic bacterium associated with the entomopathogenic nematode Steirnernema unicornum.</title>
        <authorList>
            <person name="Castaneda-Alvarez C."/>
            <person name="Prodan S."/>
            <person name="Zamorano A."/>
            <person name="San-Blas E."/>
            <person name="Aballay E."/>
        </authorList>
    </citation>
    <scope>NUCLEOTIDE SEQUENCE [LARGE SCALE GENOMIC DNA]</scope>
    <source>
        <strain evidence="1 2">VLS</strain>
    </source>
</reference>
<evidence type="ECO:0000313" key="1">
    <source>
        <dbReference type="EMBL" id="MBI6550128.1"/>
    </source>
</evidence>
<organism evidence="1 2">
    <name type="scientific">Xenorhabdus lircayensis</name>
    <dbReference type="NCBI Taxonomy" id="2763499"/>
    <lineage>
        <taxon>Bacteria</taxon>
        <taxon>Pseudomonadati</taxon>
        <taxon>Pseudomonadota</taxon>
        <taxon>Gammaproteobacteria</taxon>
        <taxon>Enterobacterales</taxon>
        <taxon>Morganellaceae</taxon>
        <taxon>Xenorhabdus</taxon>
    </lineage>
</organism>
<evidence type="ECO:0008006" key="3">
    <source>
        <dbReference type="Google" id="ProtNLM"/>
    </source>
</evidence>
<keyword evidence="2" id="KW-1185">Reference proteome</keyword>
<dbReference type="EMBL" id="JACOII010000055">
    <property type="protein sequence ID" value="MBI6550128.1"/>
    <property type="molecule type" value="Genomic_DNA"/>
</dbReference>
<comment type="caution">
    <text evidence="1">The sequence shown here is derived from an EMBL/GenBank/DDBJ whole genome shotgun (WGS) entry which is preliminary data.</text>
</comment>